<evidence type="ECO:0000313" key="2">
    <source>
        <dbReference type="EMBL" id="MCC0178521.1"/>
    </source>
</evidence>
<gene>
    <name evidence="2" type="ORF">I4641_16215</name>
</gene>
<organism evidence="2 3">
    <name type="scientific">Waterburya agarophytonicola KI4</name>
    <dbReference type="NCBI Taxonomy" id="2874699"/>
    <lineage>
        <taxon>Bacteria</taxon>
        <taxon>Bacillati</taxon>
        <taxon>Cyanobacteriota</taxon>
        <taxon>Cyanophyceae</taxon>
        <taxon>Pleurocapsales</taxon>
        <taxon>Hyellaceae</taxon>
        <taxon>Waterburya</taxon>
        <taxon>Waterburya agarophytonicola</taxon>
    </lineage>
</organism>
<feature type="non-terminal residue" evidence="2">
    <location>
        <position position="1"/>
    </location>
</feature>
<sequence>TNLLFPPTKLILNCRDPHTAKAMAEIIGHQEVIEEFVSDNGNTISTVREKYAVMPSEIQNLIPLQGFSLSELQQFSSILEDR</sequence>
<dbReference type="EMBL" id="JADWDC010000046">
    <property type="protein sequence ID" value="MCC0178521.1"/>
    <property type="molecule type" value="Genomic_DNA"/>
</dbReference>
<dbReference type="Pfam" id="PF10412">
    <property type="entry name" value="TrwB_AAD_bind"/>
    <property type="match status" value="1"/>
</dbReference>
<dbReference type="AlphaFoldDB" id="A0A964BTF8"/>
<evidence type="ECO:0000259" key="1">
    <source>
        <dbReference type="Pfam" id="PF10412"/>
    </source>
</evidence>
<protein>
    <submittedName>
        <fullName evidence="2">Type IV secretion system DNA-binding domain-containing protein</fullName>
    </submittedName>
</protein>
<evidence type="ECO:0000313" key="3">
    <source>
        <dbReference type="Proteomes" id="UP000729733"/>
    </source>
</evidence>
<dbReference type="InterPro" id="IPR019476">
    <property type="entry name" value="T4SS_TraD_DNA-bd"/>
</dbReference>
<feature type="domain" description="Type IV secretion system coupling protein TraD DNA-binding" evidence="1">
    <location>
        <begin position="8"/>
        <end position="67"/>
    </location>
</feature>
<dbReference type="GO" id="GO:0003677">
    <property type="term" value="F:DNA binding"/>
    <property type="evidence" value="ECO:0007669"/>
    <property type="project" value="UniProtKB-KW"/>
</dbReference>
<reference evidence="2" key="1">
    <citation type="journal article" date="2021" name="Antonie Van Leeuwenhoek">
        <title>Draft genome and description of Waterburya agarophytonicola gen. nov. sp. nov. (Pleurocapsales, Cyanobacteria): a seaweed symbiont.</title>
        <authorList>
            <person name="Bonthond G."/>
            <person name="Shalygin S."/>
            <person name="Bayer T."/>
            <person name="Weinberger F."/>
        </authorList>
    </citation>
    <scope>NUCLEOTIDE SEQUENCE</scope>
    <source>
        <strain evidence="2">KI4</strain>
    </source>
</reference>
<keyword evidence="2" id="KW-0238">DNA-binding</keyword>
<dbReference type="Gene3D" id="3.40.50.300">
    <property type="entry name" value="P-loop containing nucleotide triphosphate hydrolases"/>
    <property type="match status" value="1"/>
</dbReference>
<comment type="caution">
    <text evidence="2">The sequence shown here is derived from an EMBL/GenBank/DDBJ whole genome shotgun (WGS) entry which is preliminary data.</text>
</comment>
<dbReference type="Proteomes" id="UP000729733">
    <property type="component" value="Unassembled WGS sequence"/>
</dbReference>
<keyword evidence="3" id="KW-1185">Reference proteome</keyword>
<name>A0A964BTF8_9CYAN</name>
<accession>A0A964BTF8</accession>
<dbReference type="InterPro" id="IPR027417">
    <property type="entry name" value="P-loop_NTPase"/>
</dbReference>
<dbReference type="RefSeq" id="WP_229641619.1">
    <property type="nucleotide sequence ID" value="NZ_JADWDC010000046.1"/>
</dbReference>
<proteinExistence type="predicted"/>